<dbReference type="KEGG" id="bcoh:BC6307_03590"/>
<reference evidence="1 2" key="1">
    <citation type="submission" date="2016-12" db="EMBL/GenBank/DDBJ databases">
        <title>The whole genome sequencing and assembly of Bacillus cohnii DSM 6307T strain.</title>
        <authorList>
            <person name="Lee Y.-J."/>
            <person name="Yi H."/>
            <person name="Bahn Y.-S."/>
            <person name="Kim J.F."/>
            <person name="Lee D.-W."/>
        </authorList>
    </citation>
    <scope>NUCLEOTIDE SEQUENCE [LARGE SCALE GENOMIC DNA]</scope>
    <source>
        <strain evidence="1 2">DSM 6307</strain>
    </source>
</reference>
<protein>
    <submittedName>
        <fullName evidence="1">Uncharacterized protein</fullName>
    </submittedName>
</protein>
<organism evidence="1 2">
    <name type="scientific">Sutcliffiella cohnii</name>
    <dbReference type="NCBI Taxonomy" id="33932"/>
    <lineage>
        <taxon>Bacteria</taxon>
        <taxon>Bacillati</taxon>
        <taxon>Bacillota</taxon>
        <taxon>Bacilli</taxon>
        <taxon>Bacillales</taxon>
        <taxon>Bacillaceae</taxon>
        <taxon>Sutcliffiella</taxon>
    </lineage>
</organism>
<sequence length="78" mass="9439">MNLKQHFLVEDWILNTNYDFSLFARNHSYALLDREDDLALRFCIEDEVIQVKKMNGWNCTFTIDTKKKVITFYQELED</sequence>
<dbReference type="RefSeq" id="WP_066420649.1">
    <property type="nucleotide sequence ID" value="NZ_CP018866.1"/>
</dbReference>
<dbReference type="Proteomes" id="UP000215224">
    <property type="component" value="Chromosome"/>
</dbReference>
<accession>A0A223KM09</accession>
<evidence type="ECO:0000313" key="2">
    <source>
        <dbReference type="Proteomes" id="UP000215224"/>
    </source>
</evidence>
<proteinExistence type="predicted"/>
<name>A0A223KM09_9BACI</name>
<evidence type="ECO:0000313" key="1">
    <source>
        <dbReference type="EMBL" id="AST90418.1"/>
    </source>
</evidence>
<dbReference type="EMBL" id="CP018866">
    <property type="protein sequence ID" value="AST90418.1"/>
    <property type="molecule type" value="Genomic_DNA"/>
</dbReference>
<gene>
    <name evidence="1" type="ORF">BC6307_03590</name>
</gene>
<keyword evidence="2" id="KW-1185">Reference proteome</keyword>
<dbReference type="AlphaFoldDB" id="A0A223KM09"/>